<evidence type="ECO:0000313" key="1">
    <source>
        <dbReference type="EMBL" id="MPC52173.1"/>
    </source>
</evidence>
<gene>
    <name evidence="1" type="ORF">E2C01_046036</name>
</gene>
<dbReference type="AlphaFoldDB" id="A0A5B7G4I2"/>
<organism evidence="1 2">
    <name type="scientific">Portunus trituberculatus</name>
    <name type="common">Swimming crab</name>
    <name type="synonym">Neptunus trituberculatus</name>
    <dbReference type="NCBI Taxonomy" id="210409"/>
    <lineage>
        <taxon>Eukaryota</taxon>
        <taxon>Metazoa</taxon>
        <taxon>Ecdysozoa</taxon>
        <taxon>Arthropoda</taxon>
        <taxon>Crustacea</taxon>
        <taxon>Multicrustacea</taxon>
        <taxon>Malacostraca</taxon>
        <taxon>Eumalacostraca</taxon>
        <taxon>Eucarida</taxon>
        <taxon>Decapoda</taxon>
        <taxon>Pleocyemata</taxon>
        <taxon>Brachyura</taxon>
        <taxon>Eubrachyura</taxon>
        <taxon>Portunoidea</taxon>
        <taxon>Portunidae</taxon>
        <taxon>Portuninae</taxon>
        <taxon>Portunus</taxon>
    </lineage>
</organism>
<accession>A0A5B7G4I2</accession>
<sequence>MNVLRVRYYRVHYRWVRCQRGSHVISLIRDARKLPISPVTLDEVITSSEQPAKSVKAAAPCGVTLA</sequence>
<comment type="caution">
    <text evidence="1">The sequence shown here is derived from an EMBL/GenBank/DDBJ whole genome shotgun (WGS) entry which is preliminary data.</text>
</comment>
<dbReference type="EMBL" id="VSRR010010678">
    <property type="protein sequence ID" value="MPC52173.1"/>
    <property type="molecule type" value="Genomic_DNA"/>
</dbReference>
<proteinExistence type="predicted"/>
<dbReference type="Proteomes" id="UP000324222">
    <property type="component" value="Unassembled WGS sequence"/>
</dbReference>
<keyword evidence="2" id="KW-1185">Reference proteome</keyword>
<reference evidence="1 2" key="1">
    <citation type="submission" date="2019-05" db="EMBL/GenBank/DDBJ databases">
        <title>Another draft genome of Portunus trituberculatus and its Hox gene families provides insights of decapod evolution.</title>
        <authorList>
            <person name="Jeong J.-H."/>
            <person name="Song I."/>
            <person name="Kim S."/>
            <person name="Choi T."/>
            <person name="Kim D."/>
            <person name="Ryu S."/>
            <person name="Kim W."/>
        </authorList>
    </citation>
    <scope>NUCLEOTIDE SEQUENCE [LARGE SCALE GENOMIC DNA]</scope>
    <source>
        <tissue evidence="1">Muscle</tissue>
    </source>
</reference>
<name>A0A5B7G4I2_PORTR</name>
<evidence type="ECO:0000313" key="2">
    <source>
        <dbReference type="Proteomes" id="UP000324222"/>
    </source>
</evidence>
<protein>
    <submittedName>
        <fullName evidence="1">Uncharacterized protein</fullName>
    </submittedName>
</protein>